<dbReference type="InterPro" id="IPR000445">
    <property type="entry name" value="HhH_motif"/>
</dbReference>
<dbReference type="GO" id="GO:0006284">
    <property type="term" value="P:base-excision repair"/>
    <property type="evidence" value="ECO:0007669"/>
    <property type="project" value="UniProtKB-UniRule"/>
</dbReference>
<feature type="domain" description="HhH-GPD" evidence="15">
    <location>
        <begin position="53"/>
        <end position="205"/>
    </location>
</feature>
<evidence type="ECO:0000256" key="4">
    <source>
        <dbReference type="ARBA" id="ARBA00012045"/>
    </source>
</evidence>
<keyword evidence="8 14" id="KW-0227">DNA damage</keyword>
<evidence type="ECO:0000313" key="16">
    <source>
        <dbReference type="EMBL" id="MBB6430878.1"/>
    </source>
</evidence>
<keyword evidence="7" id="KW-0479">Metal-binding</keyword>
<dbReference type="SUPFAM" id="SSF55811">
    <property type="entry name" value="Nudix"/>
    <property type="match status" value="1"/>
</dbReference>
<keyword evidence="12" id="KW-0234">DNA repair</keyword>
<dbReference type="NCBIfam" id="TIGR01084">
    <property type="entry name" value="mutY"/>
    <property type="match status" value="1"/>
</dbReference>
<dbReference type="GO" id="GO:0032357">
    <property type="term" value="F:oxidized purine DNA binding"/>
    <property type="evidence" value="ECO:0007669"/>
    <property type="project" value="TreeGrafter"/>
</dbReference>
<evidence type="ECO:0000256" key="2">
    <source>
        <dbReference type="ARBA" id="ARBA00002933"/>
    </source>
</evidence>
<keyword evidence="10 14" id="KW-0408">Iron</keyword>
<dbReference type="InterPro" id="IPR044298">
    <property type="entry name" value="MIG/MutY"/>
</dbReference>
<keyword evidence="11" id="KW-0411">Iron-sulfur</keyword>
<protein>
    <recommendedName>
        <fullName evidence="5 14">Adenine DNA glycosylase</fullName>
        <ecNumber evidence="4 14">3.2.2.31</ecNumber>
    </recommendedName>
</protein>
<keyword evidence="13 14" id="KW-0326">Glycosidase</keyword>
<dbReference type="Gene3D" id="3.90.79.10">
    <property type="entry name" value="Nucleoside Triphosphate Pyrophosphohydrolase"/>
    <property type="match status" value="1"/>
</dbReference>
<dbReference type="CDD" id="cd00056">
    <property type="entry name" value="ENDO3c"/>
    <property type="match status" value="1"/>
</dbReference>
<dbReference type="InterPro" id="IPR029119">
    <property type="entry name" value="MutY_C"/>
</dbReference>
<evidence type="ECO:0000256" key="3">
    <source>
        <dbReference type="ARBA" id="ARBA00008343"/>
    </source>
</evidence>
<dbReference type="AlphaFoldDB" id="A0A7X0LMC4"/>
<accession>A0A7X0LMC4</accession>
<keyword evidence="9 16" id="KW-0378">Hydrolase</keyword>
<evidence type="ECO:0000313" key="17">
    <source>
        <dbReference type="Proteomes" id="UP000541810"/>
    </source>
</evidence>
<evidence type="ECO:0000256" key="10">
    <source>
        <dbReference type="ARBA" id="ARBA00023004"/>
    </source>
</evidence>
<dbReference type="GO" id="GO:0046872">
    <property type="term" value="F:metal ion binding"/>
    <property type="evidence" value="ECO:0007669"/>
    <property type="project" value="UniProtKB-UniRule"/>
</dbReference>
<dbReference type="PANTHER" id="PTHR42944:SF1">
    <property type="entry name" value="ADENINE DNA GLYCOSYLASE"/>
    <property type="match status" value="1"/>
</dbReference>
<dbReference type="RefSeq" id="WP_184678371.1">
    <property type="nucleotide sequence ID" value="NZ_JACHGY010000001.1"/>
</dbReference>
<comment type="cofactor">
    <cofactor evidence="14">
        <name>[4Fe-4S] cluster</name>
        <dbReference type="ChEBI" id="CHEBI:49883"/>
    </cofactor>
    <text evidence="14">Binds 1 [4Fe-4S] cluster.</text>
</comment>
<dbReference type="GO" id="GO:0006298">
    <property type="term" value="P:mismatch repair"/>
    <property type="evidence" value="ECO:0007669"/>
    <property type="project" value="TreeGrafter"/>
</dbReference>
<dbReference type="EMBL" id="JACHGY010000001">
    <property type="protein sequence ID" value="MBB6430878.1"/>
    <property type="molecule type" value="Genomic_DNA"/>
</dbReference>
<evidence type="ECO:0000259" key="15">
    <source>
        <dbReference type="SMART" id="SM00478"/>
    </source>
</evidence>
<dbReference type="PANTHER" id="PTHR42944">
    <property type="entry name" value="ADENINE DNA GLYCOSYLASE"/>
    <property type="match status" value="1"/>
</dbReference>
<comment type="function">
    <text evidence="2">Adenine glycosylase active on G-A mispairs. MutY also corrects error-prone DNA synthesis past GO lesions which are due to the oxidatively damaged form of guanine: 7,8-dihydro-8-oxoguanine (8-oxo-dGTP).</text>
</comment>
<evidence type="ECO:0000256" key="14">
    <source>
        <dbReference type="RuleBase" id="RU365096"/>
    </source>
</evidence>
<dbReference type="InterPro" id="IPR005760">
    <property type="entry name" value="A/G_AdeGlyc_MutY"/>
</dbReference>
<dbReference type="FunFam" id="1.10.340.30:FF:000002">
    <property type="entry name" value="Adenine DNA glycosylase"/>
    <property type="match status" value="1"/>
</dbReference>
<dbReference type="PROSITE" id="PS01155">
    <property type="entry name" value="ENDONUCLEASE_III_2"/>
    <property type="match status" value="1"/>
</dbReference>
<dbReference type="GO" id="GO:0000701">
    <property type="term" value="F:purine-specific mismatch base pair DNA N-glycosylase activity"/>
    <property type="evidence" value="ECO:0007669"/>
    <property type="project" value="UniProtKB-EC"/>
</dbReference>
<evidence type="ECO:0000256" key="13">
    <source>
        <dbReference type="ARBA" id="ARBA00023295"/>
    </source>
</evidence>
<reference evidence="16 17" key="1">
    <citation type="submission" date="2020-08" db="EMBL/GenBank/DDBJ databases">
        <title>Genomic Encyclopedia of Type Strains, Phase IV (KMG-IV): sequencing the most valuable type-strain genomes for metagenomic binning, comparative biology and taxonomic classification.</title>
        <authorList>
            <person name="Goeker M."/>
        </authorList>
    </citation>
    <scope>NUCLEOTIDE SEQUENCE [LARGE SCALE GENOMIC DNA]</scope>
    <source>
        <strain evidence="16 17">DSM 103725</strain>
    </source>
</reference>
<evidence type="ECO:0000256" key="5">
    <source>
        <dbReference type="ARBA" id="ARBA00022023"/>
    </source>
</evidence>
<sequence>MPKRAPNSADFPIAALLDWYRQNQRELPFRPRKRGGRWEIKPNPYHVLVSEAMAQQTQIATVVPYFERFVEAFPTVDDLAEADEQRVLTLWQGLGYYRRARNLHAAARMIVDGFDGQVPKTAEQLLKLPGVGRYTAGAVASVAHNTPAPIVDGNVARVFARYFLLEEAIDKPATLKQLWQLADELVQASDAPRDFNQGVMELGATVCTPKSTKCLYCPLHDSCAAHAAGRVAELPVKTPKKKPVAVTHTILAIHRNGKYLFEQRPAKGLWSNMWQMPTLEDSDVSAATETIKNQFGLSISEPEPVSSFTHQTTHRTIQFALTRCEVKSGRLHAKRGEWRPLSKLDDLPLAKPQLTAIDLL</sequence>
<dbReference type="GO" id="GO:0051539">
    <property type="term" value="F:4 iron, 4 sulfur cluster binding"/>
    <property type="evidence" value="ECO:0007669"/>
    <property type="project" value="UniProtKB-UniRule"/>
</dbReference>
<dbReference type="Gene3D" id="1.10.340.30">
    <property type="entry name" value="Hypothetical protein, domain 2"/>
    <property type="match status" value="1"/>
</dbReference>
<dbReference type="Pfam" id="PF00633">
    <property type="entry name" value="HHH"/>
    <property type="match status" value="1"/>
</dbReference>
<dbReference type="GO" id="GO:0035485">
    <property type="term" value="F:adenine/guanine mispair binding"/>
    <property type="evidence" value="ECO:0007669"/>
    <property type="project" value="TreeGrafter"/>
</dbReference>
<dbReference type="Proteomes" id="UP000541810">
    <property type="component" value="Unassembled WGS sequence"/>
</dbReference>
<dbReference type="Pfam" id="PF14815">
    <property type="entry name" value="NUDIX_4"/>
    <property type="match status" value="1"/>
</dbReference>
<keyword evidence="17" id="KW-1185">Reference proteome</keyword>
<comment type="similarity">
    <text evidence="3 14">Belongs to the Nth/MutY family.</text>
</comment>
<dbReference type="SUPFAM" id="SSF48150">
    <property type="entry name" value="DNA-glycosylase"/>
    <property type="match status" value="1"/>
</dbReference>
<dbReference type="InterPro" id="IPR015797">
    <property type="entry name" value="NUDIX_hydrolase-like_dom_sf"/>
</dbReference>
<dbReference type="InterPro" id="IPR004036">
    <property type="entry name" value="Endonuclease-III-like_CS2"/>
</dbReference>
<evidence type="ECO:0000256" key="8">
    <source>
        <dbReference type="ARBA" id="ARBA00022763"/>
    </source>
</evidence>
<comment type="caution">
    <text evidence="16">The sequence shown here is derived from an EMBL/GenBank/DDBJ whole genome shotgun (WGS) entry which is preliminary data.</text>
</comment>
<dbReference type="InterPro" id="IPR023170">
    <property type="entry name" value="HhH_base_excis_C"/>
</dbReference>
<comment type="catalytic activity">
    <reaction evidence="1 14">
        <text>Hydrolyzes free adenine bases from 7,8-dihydro-8-oxoguanine:adenine mismatched double-stranded DNA, leaving an apurinic site.</text>
        <dbReference type="EC" id="3.2.2.31"/>
    </reaction>
</comment>
<dbReference type="EC" id="3.2.2.31" evidence="4 14"/>
<evidence type="ECO:0000256" key="12">
    <source>
        <dbReference type="ARBA" id="ARBA00023204"/>
    </source>
</evidence>
<dbReference type="GO" id="GO:0034039">
    <property type="term" value="F:8-oxo-7,8-dihydroguanine DNA N-glycosylase activity"/>
    <property type="evidence" value="ECO:0007669"/>
    <property type="project" value="TreeGrafter"/>
</dbReference>
<keyword evidence="6" id="KW-0004">4Fe-4S</keyword>
<gene>
    <name evidence="16" type="ORF">HNQ40_002684</name>
</gene>
<organism evidence="16 17">
    <name type="scientific">Algisphaera agarilytica</name>
    <dbReference type="NCBI Taxonomy" id="1385975"/>
    <lineage>
        <taxon>Bacteria</taxon>
        <taxon>Pseudomonadati</taxon>
        <taxon>Planctomycetota</taxon>
        <taxon>Phycisphaerae</taxon>
        <taxon>Phycisphaerales</taxon>
        <taxon>Phycisphaeraceae</taxon>
        <taxon>Algisphaera</taxon>
    </lineage>
</organism>
<dbReference type="CDD" id="cd03431">
    <property type="entry name" value="NUDIX_DNA_Glycosylase_C-MutY"/>
    <property type="match status" value="1"/>
</dbReference>
<dbReference type="InterPro" id="IPR003265">
    <property type="entry name" value="HhH-GPD_domain"/>
</dbReference>
<dbReference type="Pfam" id="PF00730">
    <property type="entry name" value="HhH-GPD"/>
    <property type="match status" value="1"/>
</dbReference>
<dbReference type="SMART" id="SM00478">
    <property type="entry name" value="ENDO3c"/>
    <property type="match status" value="1"/>
</dbReference>
<evidence type="ECO:0000256" key="6">
    <source>
        <dbReference type="ARBA" id="ARBA00022485"/>
    </source>
</evidence>
<dbReference type="Gene3D" id="1.10.1670.10">
    <property type="entry name" value="Helix-hairpin-Helix base-excision DNA repair enzymes (C-terminal)"/>
    <property type="match status" value="1"/>
</dbReference>
<evidence type="ECO:0000256" key="9">
    <source>
        <dbReference type="ARBA" id="ARBA00022801"/>
    </source>
</evidence>
<proteinExistence type="inferred from homology"/>
<evidence type="ECO:0000256" key="1">
    <source>
        <dbReference type="ARBA" id="ARBA00000843"/>
    </source>
</evidence>
<evidence type="ECO:0000256" key="7">
    <source>
        <dbReference type="ARBA" id="ARBA00022723"/>
    </source>
</evidence>
<evidence type="ECO:0000256" key="11">
    <source>
        <dbReference type="ARBA" id="ARBA00023014"/>
    </source>
</evidence>
<name>A0A7X0LMC4_9BACT</name>
<dbReference type="InterPro" id="IPR011257">
    <property type="entry name" value="DNA_glycosylase"/>
</dbReference>